<evidence type="ECO:0000313" key="3">
    <source>
        <dbReference type="Proteomes" id="UP000002613"/>
    </source>
</evidence>
<protein>
    <submittedName>
        <fullName evidence="2">Methyltransferase type 12</fullName>
    </submittedName>
</protein>
<dbReference type="STRING" id="589924.Ferp_1465"/>
<name>D3RYQ3_FERPA</name>
<proteinExistence type="predicted"/>
<dbReference type="EMBL" id="CP001899">
    <property type="protein sequence ID" value="ADC65616.1"/>
    <property type="molecule type" value="Genomic_DNA"/>
</dbReference>
<dbReference type="GeneID" id="25395311"/>
<dbReference type="InterPro" id="IPR041698">
    <property type="entry name" value="Methyltransf_25"/>
</dbReference>
<dbReference type="InterPro" id="IPR029063">
    <property type="entry name" value="SAM-dependent_MTases_sf"/>
</dbReference>
<dbReference type="KEGG" id="fpl:Ferp_1465"/>
<dbReference type="SUPFAM" id="SSF53335">
    <property type="entry name" value="S-adenosyl-L-methionine-dependent methyltransferases"/>
    <property type="match status" value="1"/>
</dbReference>
<evidence type="ECO:0000259" key="1">
    <source>
        <dbReference type="Pfam" id="PF13649"/>
    </source>
</evidence>
<keyword evidence="2" id="KW-0489">Methyltransferase</keyword>
<organism evidence="2 3">
    <name type="scientific">Ferroglobus placidus (strain DSM 10642 / AEDII12DO)</name>
    <dbReference type="NCBI Taxonomy" id="589924"/>
    <lineage>
        <taxon>Archaea</taxon>
        <taxon>Methanobacteriati</taxon>
        <taxon>Methanobacteriota</taxon>
        <taxon>Archaeoglobi</taxon>
        <taxon>Archaeoglobales</taxon>
        <taxon>Archaeoglobaceae</taxon>
        <taxon>Ferroglobus</taxon>
    </lineage>
</organism>
<dbReference type="AlphaFoldDB" id="D3RYQ3"/>
<keyword evidence="3" id="KW-1185">Reference proteome</keyword>
<dbReference type="Proteomes" id="UP000002613">
    <property type="component" value="Chromosome"/>
</dbReference>
<evidence type="ECO:0000313" key="2">
    <source>
        <dbReference type="EMBL" id="ADC65616.1"/>
    </source>
</evidence>
<dbReference type="RefSeq" id="WP_012965959.1">
    <property type="nucleotide sequence ID" value="NC_013849.1"/>
</dbReference>
<dbReference type="GO" id="GO:0008168">
    <property type="term" value="F:methyltransferase activity"/>
    <property type="evidence" value="ECO:0007669"/>
    <property type="project" value="UniProtKB-KW"/>
</dbReference>
<reference evidence="3" key="1">
    <citation type="submission" date="2010-02" db="EMBL/GenBank/DDBJ databases">
        <title>Complete sequence of Ferroglobus placidus DSM 10642.</title>
        <authorList>
            <consortium name="US DOE Joint Genome Institute"/>
            <person name="Lucas S."/>
            <person name="Copeland A."/>
            <person name="Lapidus A."/>
            <person name="Cheng J.-F."/>
            <person name="Bruce D."/>
            <person name="Goodwin L."/>
            <person name="Pitluck S."/>
            <person name="Saunders E."/>
            <person name="Brettin T."/>
            <person name="Detter J.C."/>
            <person name="Han C."/>
            <person name="Tapia R."/>
            <person name="Larimer F."/>
            <person name="Land M."/>
            <person name="Hauser L."/>
            <person name="Kyrpides N."/>
            <person name="Ivanova N."/>
            <person name="Holmes D."/>
            <person name="Lovley D."/>
            <person name="Kyrpides N."/>
            <person name="Anderson I.J."/>
            <person name="Woyke T."/>
        </authorList>
    </citation>
    <scope>NUCLEOTIDE SEQUENCE [LARGE SCALE GENOMIC DNA]</scope>
    <source>
        <strain evidence="3">DSM 10642 / AEDII12DO</strain>
    </source>
</reference>
<dbReference type="OrthoDB" id="182741at2157"/>
<reference evidence="2 3" key="2">
    <citation type="journal article" date="2011" name="Stand. Genomic Sci.">
        <title>Complete genome sequence of Ferroglobus placidus AEDII12DO.</title>
        <authorList>
            <person name="Anderson I."/>
            <person name="Risso C."/>
            <person name="Holmes D."/>
            <person name="Lucas S."/>
            <person name="Copeland A."/>
            <person name="Lapidus A."/>
            <person name="Cheng J.F."/>
            <person name="Bruce D."/>
            <person name="Goodwin L."/>
            <person name="Pitluck S."/>
            <person name="Saunders E."/>
            <person name="Brettin T."/>
            <person name="Detter J.C."/>
            <person name="Han C."/>
            <person name="Tapia R."/>
            <person name="Larimer F."/>
            <person name="Land M."/>
            <person name="Hauser L."/>
            <person name="Woyke T."/>
            <person name="Lovley D."/>
            <person name="Kyrpides N."/>
            <person name="Ivanova N."/>
        </authorList>
    </citation>
    <scope>NUCLEOTIDE SEQUENCE [LARGE SCALE GENOMIC DNA]</scope>
    <source>
        <strain evidence="3">DSM 10642 / AEDII12DO</strain>
    </source>
</reference>
<dbReference type="CDD" id="cd02440">
    <property type="entry name" value="AdoMet_MTases"/>
    <property type="match status" value="1"/>
</dbReference>
<keyword evidence="2" id="KW-0808">Transferase</keyword>
<dbReference type="Gene3D" id="3.40.50.150">
    <property type="entry name" value="Vaccinia Virus protein VP39"/>
    <property type="match status" value="1"/>
</dbReference>
<dbReference type="PaxDb" id="589924-Ferp_1465"/>
<dbReference type="Pfam" id="PF13649">
    <property type="entry name" value="Methyltransf_25"/>
    <property type="match status" value="1"/>
</dbReference>
<sequence length="291" mass="32991">MMKLLYELDSMLDAIYGYMVLKAYVFSLRFNGNYANGDYAERWKKYIEKFDKKELNKACESLKNCKDGKVLDLVDAMDRSSYYALIHPEHPNITLGFIKDADLWNLWLESGIYRYARSAIADVVGIGIGDKIVDFGCGSASPRFYASLVGSSGAYVGVDYSKPLLNIAEKKCKNENIIDRVKLIHAKAESRIHFNKRYDIAVISAVAEYSSLNGILRNALEALGYEGNIAIFSELFVDLQPEREELFNLYYSLIPGFTSFPSLGEIREFFEKTGVDYSIETYGNHLVVIQL</sequence>
<dbReference type="HOGENOM" id="CLU_052780_0_0_2"/>
<gene>
    <name evidence="2" type="ordered locus">Ferp_1465</name>
</gene>
<dbReference type="eggNOG" id="arCOG05058">
    <property type="taxonomic scope" value="Archaea"/>
</dbReference>
<dbReference type="GO" id="GO:0032259">
    <property type="term" value="P:methylation"/>
    <property type="evidence" value="ECO:0007669"/>
    <property type="project" value="UniProtKB-KW"/>
</dbReference>
<accession>D3RYQ3</accession>
<feature type="domain" description="Methyltransferase" evidence="1">
    <location>
        <begin position="132"/>
        <end position="223"/>
    </location>
</feature>